<evidence type="ECO:0000256" key="3">
    <source>
        <dbReference type="ARBA" id="ARBA00011738"/>
    </source>
</evidence>
<dbReference type="PANTHER" id="PTHR43880:SF56">
    <property type="entry name" value="ALCOHOL DEHYDROGENASE-LIKE 4"/>
    <property type="match status" value="1"/>
</dbReference>
<comment type="similarity">
    <text evidence="2">Belongs to the zinc-containing alcohol dehydrogenase family. Class-III subfamily.</text>
</comment>
<dbReference type="InterPro" id="IPR011032">
    <property type="entry name" value="GroES-like_sf"/>
</dbReference>
<dbReference type="InterPro" id="IPR036291">
    <property type="entry name" value="NAD(P)-bd_dom_sf"/>
</dbReference>
<dbReference type="Gene3D" id="3.90.180.10">
    <property type="entry name" value="Medium-chain alcohol dehydrogenases, catalytic domain"/>
    <property type="match status" value="1"/>
</dbReference>
<dbReference type="FunFam" id="3.40.50.720:FF:000003">
    <property type="entry name" value="S-(hydroxymethyl)glutathione dehydrogenase"/>
    <property type="match status" value="1"/>
</dbReference>
<evidence type="ECO:0008006" key="16">
    <source>
        <dbReference type="Google" id="ProtNLM"/>
    </source>
</evidence>
<evidence type="ECO:0000259" key="12">
    <source>
        <dbReference type="Pfam" id="PF00107"/>
    </source>
</evidence>
<dbReference type="GO" id="GO:0005829">
    <property type="term" value="C:cytosol"/>
    <property type="evidence" value="ECO:0007669"/>
    <property type="project" value="TreeGrafter"/>
</dbReference>
<evidence type="ECO:0000256" key="4">
    <source>
        <dbReference type="ARBA" id="ARBA00022723"/>
    </source>
</evidence>
<dbReference type="SUPFAM" id="SSF50129">
    <property type="entry name" value="GroES-like"/>
    <property type="match status" value="2"/>
</dbReference>
<evidence type="ECO:0000313" key="14">
    <source>
        <dbReference type="EMBL" id="KAG0501339.1"/>
    </source>
</evidence>
<keyword evidence="6" id="KW-0560">Oxidoreductase</keyword>
<evidence type="ECO:0000256" key="6">
    <source>
        <dbReference type="ARBA" id="ARBA00023002"/>
    </source>
</evidence>
<feature type="domain" description="Alcohol dehydrogenase-like N-terminal" evidence="13">
    <location>
        <begin position="51"/>
        <end position="188"/>
    </location>
</feature>
<keyword evidence="5 10" id="KW-0862">Zinc</keyword>
<evidence type="ECO:0000256" key="2">
    <source>
        <dbReference type="ARBA" id="ARBA00010902"/>
    </source>
</evidence>
<protein>
    <recommendedName>
        <fullName evidence="16">Alcohol dehydrogenase</fullName>
    </recommendedName>
</protein>
<sequence>MAGFDICPDSNHPPENGHATAGKVITCKAAVVWGPEEPFKMEDVEVEPPRPMEVRLRILITSICHTDLSAWKGENECQRVFPRILGHEAAGVVESVGEGVEGLGPGDRVVPVFNGECGDCRACRSEKTNWCASYAVDPMRSVMRADGRVRFYWVGPDGTHRRPVYHFLNTSTFAEYTVVDAACVVKTPPAAPLNRMCLFSCGVSTGLGAAWKTADLKPGSSLVIFGLGTVGLAVAEGARLRGADRIIGVDINPDKFAKGKEMGITDFINLNDCTKPLHEVIRDLTKGGVDYSFECTGNRDALREAFLSTHQGWGLTVLLGVHSSPKLLPLHPMELFGRKIVATVFGDFKPKSQLPDLINKYLKGEEKLNLDGFITHELPFSEINQALHLLQEGKTLRCLLHL</sequence>
<keyword evidence="7" id="KW-0520">NAD</keyword>
<dbReference type="Proteomes" id="UP000639772">
    <property type="component" value="Chromosome 1"/>
</dbReference>
<proteinExistence type="inferred from homology"/>
<evidence type="ECO:0000256" key="5">
    <source>
        <dbReference type="ARBA" id="ARBA00022833"/>
    </source>
</evidence>
<organism evidence="14 15">
    <name type="scientific">Vanilla planifolia</name>
    <name type="common">Vanilla</name>
    <dbReference type="NCBI Taxonomy" id="51239"/>
    <lineage>
        <taxon>Eukaryota</taxon>
        <taxon>Viridiplantae</taxon>
        <taxon>Streptophyta</taxon>
        <taxon>Embryophyta</taxon>
        <taxon>Tracheophyta</taxon>
        <taxon>Spermatophyta</taxon>
        <taxon>Magnoliopsida</taxon>
        <taxon>Liliopsida</taxon>
        <taxon>Asparagales</taxon>
        <taxon>Orchidaceae</taxon>
        <taxon>Vanilloideae</taxon>
        <taxon>Vanilleae</taxon>
        <taxon>Vanilla</taxon>
    </lineage>
</organism>
<comment type="cofactor">
    <cofactor evidence="1 10">
        <name>Zn(2+)</name>
        <dbReference type="ChEBI" id="CHEBI:29105"/>
    </cofactor>
</comment>
<evidence type="ECO:0000256" key="8">
    <source>
        <dbReference type="ARBA" id="ARBA00049164"/>
    </source>
</evidence>
<dbReference type="AlphaFoldDB" id="A0A835VHY5"/>
<feature type="region of interest" description="Disordered" evidence="11">
    <location>
        <begin position="1"/>
        <end position="20"/>
    </location>
</feature>
<dbReference type="Pfam" id="PF00107">
    <property type="entry name" value="ADH_zinc_N"/>
    <property type="match status" value="1"/>
</dbReference>
<evidence type="ECO:0000256" key="10">
    <source>
        <dbReference type="RuleBase" id="RU361277"/>
    </source>
</evidence>
<reference evidence="14 15" key="1">
    <citation type="journal article" date="2020" name="Nat. Food">
        <title>A phased Vanilla planifolia genome enables genetic improvement of flavour and production.</title>
        <authorList>
            <person name="Hasing T."/>
            <person name="Tang H."/>
            <person name="Brym M."/>
            <person name="Khazi F."/>
            <person name="Huang T."/>
            <person name="Chambers A.H."/>
        </authorList>
    </citation>
    <scope>NUCLEOTIDE SEQUENCE [LARGE SCALE GENOMIC DNA]</scope>
    <source>
        <tissue evidence="14">Leaf</tissue>
    </source>
</reference>
<evidence type="ECO:0000256" key="7">
    <source>
        <dbReference type="ARBA" id="ARBA00023027"/>
    </source>
</evidence>
<dbReference type="OrthoDB" id="417550at2759"/>
<keyword evidence="4 10" id="KW-0479">Metal-binding</keyword>
<feature type="domain" description="Alcohol dehydrogenase-like C-terminal" evidence="12">
    <location>
        <begin position="230"/>
        <end position="356"/>
    </location>
</feature>
<dbReference type="Pfam" id="PF08240">
    <property type="entry name" value="ADH_N"/>
    <property type="match status" value="1"/>
</dbReference>
<dbReference type="EMBL" id="JADCNM010000001">
    <property type="protein sequence ID" value="KAG0501339.1"/>
    <property type="molecule type" value="Genomic_DNA"/>
</dbReference>
<evidence type="ECO:0000256" key="9">
    <source>
        <dbReference type="ARBA" id="ARBA00049243"/>
    </source>
</evidence>
<dbReference type="GO" id="GO:0046294">
    <property type="term" value="P:formaldehyde catabolic process"/>
    <property type="evidence" value="ECO:0007669"/>
    <property type="project" value="TreeGrafter"/>
</dbReference>
<gene>
    <name evidence="14" type="ORF">HPP92_001411</name>
</gene>
<dbReference type="SUPFAM" id="SSF51735">
    <property type="entry name" value="NAD(P)-binding Rossmann-fold domains"/>
    <property type="match status" value="1"/>
</dbReference>
<dbReference type="PROSITE" id="PS00059">
    <property type="entry name" value="ADH_ZINC"/>
    <property type="match status" value="1"/>
</dbReference>
<name>A0A835VHY5_VANPL</name>
<evidence type="ECO:0000313" key="15">
    <source>
        <dbReference type="Proteomes" id="UP000639772"/>
    </source>
</evidence>
<dbReference type="InterPro" id="IPR013154">
    <property type="entry name" value="ADH-like_N"/>
</dbReference>
<dbReference type="GO" id="GO:0051903">
    <property type="term" value="F:S-(hydroxymethyl)glutathione dehydrogenase [NAD(P)+] activity"/>
    <property type="evidence" value="ECO:0007669"/>
    <property type="project" value="TreeGrafter"/>
</dbReference>
<comment type="catalytic activity">
    <reaction evidence="9">
        <text>a primary alcohol + NAD(+) = an aldehyde + NADH + H(+)</text>
        <dbReference type="Rhea" id="RHEA:10736"/>
        <dbReference type="ChEBI" id="CHEBI:15378"/>
        <dbReference type="ChEBI" id="CHEBI:15734"/>
        <dbReference type="ChEBI" id="CHEBI:17478"/>
        <dbReference type="ChEBI" id="CHEBI:57540"/>
        <dbReference type="ChEBI" id="CHEBI:57945"/>
        <dbReference type="EC" id="1.1.1.1"/>
    </reaction>
</comment>
<comment type="caution">
    <text evidence="14">The sequence shown here is derived from an EMBL/GenBank/DDBJ whole genome shotgun (WGS) entry which is preliminary data.</text>
</comment>
<dbReference type="Gene3D" id="3.40.50.720">
    <property type="entry name" value="NAD(P)-binding Rossmann-like Domain"/>
    <property type="match status" value="1"/>
</dbReference>
<comment type="catalytic activity">
    <reaction evidence="8">
        <text>a secondary alcohol + NAD(+) = a ketone + NADH + H(+)</text>
        <dbReference type="Rhea" id="RHEA:10740"/>
        <dbReference type="ChEBI" id="CHEBI:15378"/>
        <dbReference type="ChEBI" id="CHEBI:17087"/>
        <dbReference type="ChEBI" id="CHEBI:35681"/>
        <dbReference type="ChEBI" id="CHEBI:57540"/>
        <dbReference type="ChEBI" id="CHEBI:57945"/>
        <dbReference type="EC" id="1.1.1.1"/>
    </reaction>
</comment>
<accession>A0A835VHY5</accession>
<evidence type="ECO:0000256" key="1">
    <source>
        <dbReference type="ARBA" id="ARBA00001947"/>
    </source>
</evidence>
<dbReference type="GO" id="GO:0004022">
    <property type="term" value="F:alcohol dehydrogenase (NAD+) activity"/>
    <property type="evidence" value="ECO:0007669"/>
    <property type="project" value="UniProtKB-EC"/>
</dbReference>
<dbReference type="GO" id="GO:0008270">
    <property type="term" value="F:zinc ion binding"/>
    <property type="evidence" value="ECO:0007669"/>
    <property type="project" value="InterPro"/>
</dbReference>
<dbReference type="InterPro" id="IPR013149">
    <property type="entry name" value="ADH-like_C"/>
</dbReference>
<dbReference type="InterPro" id="IPR002328">
    <property type="entry name" value="ADH_Zn_CS"/>
</dbReference>
<evidence type="ECO:0000256" key="11">
    <source>
        <dbReference type="SAM" id="MobiDB-lite"/>
    </source>
</evidence>
<comment type="subunit">
    <text evidence="3">Homodimer.</text>
</comment>
<evidence type="ECO:0000259" key="13">
    <source>
        <dbReference type="Pfam" id="PF08240"/>
    </source>
</evidence>
<dbReference type="FunFam" id="3.90.180.10:FF:000007">
    <property type="entry name" value="Alcohol dehydrogenase 6"/>
    <property type="match status" value="1"/>
</dbReference>
<dbReference type="PANTHER" id="PTHR43880">
    <property type="entry name" value="ALCOHOL DEHYDROGENASE"/>
    <property type="match status" value="1"/>
</dbReference>